<dbReference type="InterPro" id="IPR036910">
    <property type="entry name" value="HMG_box_dom_sf"/>
</dbReference>
<evidence type="ECO:0000313" key="1">
    <source>
        <dbReference type="EMBL" id="UTY32913.1"/>
    </source>
</evidence>
<dbReference type="EMBL" id="CP038804">
    <property type="protein sequence ID" value="UTY32913.1"/>
    <property type="molecule type" value="Genomic_DNA"/>
</dbReference>
<gene>
    <name evidence="1" type="ORF">E4N74_01985</name>
</gene>
<reference evidence="1" key="1">
    <citation type="submission" date="2019-04" db="EMBL/GenBank/DDBJ databases">
        <title>Whole genome sequencing of oral phylogroup 2 treponemes.</title>
        <authorList>
            <person name="Chan Y."/>
            <person name="Zeng H.H."/>
            <person name="Yu X.L."/>
            <person name="Leung W.K."/>
            <person name="Watt R.M."/>
        </authorList>
    </citation>
    <scope>NUCLEOTIDE SEQUENCE</scope>
    <source>
        <strain evidence="1">OMZ 835</strain>
    </source>
</reference>
<dbReference type="SUPFAM" id="SSF47095">
    <property type="entry name" value="HMG-box"/>
    <property type="match status" value="1"/>
</dbReference>
<accession>A0AAE9SGN9</accession>
<dbReference type="Gene3D" id="1.10.30.10">
    <property type="entry name" value="High mobility group box domain"/>
    <property type="match status" value="1"/>
</dbReference>
<organism evidence="1 2">
    <name type="scientific">Treponema putidum</name>
    <dbReference type="NCBI Taxonomy" id="221027"/>
    <lineage>
        <taxon>Bacteria</taxon>
        <taxon>Pseudomonadati</taxon>
        <taxon>Spirochaetota</taxon>
        <taxon>Spirochaetia</taxon>
        <taxon>Spirochaetales</taxon>
        <taxon>Treponemataceae</taxon>
        <taxon>Treponema</taxon>
    </lineage>
</organism>
<evidence type="ECO:0000313" key="2">
    <source>
        <dbReference type="Proteomes" id="UP001058682"/>
    </source>
</evidence>
<sequence length="66" mass="7787">MAKNWNNLTEEEKSEFRQRATDIAERAHNAKEQYKTGDEKSSIISQILKSMFSSIERTMTNYSKRK</sequence>
<name>A0AAE9SGN9_9SPIR</name>
<dbReference type="AlphaFoldDB" id="A0AAE9SGN9"/>
<dbReference type="RefSeq" id="WP_255818649.1">
    <property type="nucleotide sequence ID" value="NZ_CP038804.1"/>
</dbReference>
<dbReference type="Proteomes" id="UP001058682">
    <property type="component" value="Chromosome"/>
</dbReference>
<proteinExistence type="predicted"/>
<protein>
    <submittedName>
        <fullName evidence="1">Uncharacterized protein</fullName>
    </submittedName>
</protein>